<evidence type="ECO:0000256" key="1">
    <source>
        <dbReference type="ARBA" id="ARBA00022741"/>
    </source>
</evidence>
<dbReference type="InterPro" id="IPR058031">
    <property type="entry name" value="AAA_lid_NorR"/>
</dbReference>
<keyword evidence="2" id="KW-0067">ATP-binding</keyword>
<comment type="caution">
    <text evidence="6">The sequence shown here is derived from an EMBL/GenBank/DDBJ whole genome shotgun (WGS) entry which is preliminary data.</text>
</comment>
<name>A0A9X3U0B0_9PROT</name>
<gene>
    <name evidence="6" type="ORF">NYP16_12315</name>
</gene>
<evidence type="ECO:0000259" key="5">
    <source>
        <dbReference type="PROSITE" id="PS50045"/>
    </source>
</evidence>
<dbReference type="RefSeq" id="WP_274944442.1">
    <property type="nucleotide sequence ID" value="NZ_JANWOI010000004.1"/>
</dbReference>
<dbReference type="GO" id="GO:0000160">
    <property type="term" value="P:phosphorelay signal transduction system"/>
    <property type="evidence" value="ECO:0007669"/>
    <property type="project" value="UniProtKB-KW"/>
</dbReference>
<dbReference type="InterPro" id="IPR027417">
    <property type="entry name" value="P-loop_NTPase"/>
</dbReference>
<protein>
    <submittedName>
        <fullName evidence="6">Sigma-54 dependent transcriptional regulator</fullName>
    </submittedName>
</protein>
<dbReference type="InterPro" id="IPR045343">
    <property type="entry name" value="VpsR"/>
</dbReference>
<dbReference type="Gene3D" id="1.10.8.60">
    <property type="match status" value="1"/>
</dbReference>
<evidence type="ECO:0000313" key="7">
    <source>
        <dbReference type="Proteomes" id="UP001141619"/>
    </source>
</evidence>
<dbReference type="CDD" id="cd00009">
    <property type="entry name" value="AAA"/>
    <property type="match status" value="1"/>
</dbReference>
<dbReference type="GO" id="GO:0006355">
    <property type="term" value="P:regulation of DNA-templated transcription"/>
    <property type="evidence" value="ECO:0007669"/>
    <property type="project" value="InterPro"/>
</dbReference>
<feature type="domain" description="Sigma-54 factor interaction" evidence="5">
    <location>
        <begin position="189"/>
        <end position="418"/>
    </location>
</feature>
<dbReference type="InterPro" id="IPR025943">
    <property type="entry name" value="Sigma_54_int_dom_ATP-bd_2"/>
</dbReference>
<dbReference type="SUPFAM" id="SSF46689">
    <property type="entry name" value="Homeodomain-like"/>
    <property type="match status" value="1"/>
</dbReference>
<dbReference type="Gene3D" id="3.40.50.300">
    <property type="entry name" value="P-loop containing nucleotide triphosphate hydrolases"/>
    <property type="match status" value="1"/>
</dbReference>
<evidence type="ECO:0000256" key="3">
    <source>
        <dbReference type="ARBA" id="ARBA00023012"/>
    </source>
</evidence>
<keyword evidence="1" id="KW-0547">Nucleotide-binding</keyword>
<reference evidence="6" key="2">
    <citation type="journal article" date="2023" name="Syst. Appl. Microbiol.">
        <title>Govania unica gen. nov., sp. nov., a rare biosphere bacterium that represents a novel family in the class Alphaproteobacteria.</title>
        <authorList>
            <person name="Vandamme P."/>
            <person name="Peeters C."/>
            <person name="Hettiarachchi A."/>
            <person name="Cnockaert M."/>
            <person name="Carlier A."/>
        </authorList>
    </citation>
    <scope>NUCLEOTIDE SEQUENCE</scope>
    <source>
        <strain evidence="6">LMG 31809</strain>
    </source>
</reference>
<dbReference type="FunFam" id="3.40.50.300:FF:000006">
    <property type="entry name" value="DNA-binding transcriptional regulator NtrC"/>
    <property type="match status" value="1"/>
</dbReference>
<keyword evidence="4" id="KW-0010">Activator</keyword>
<evidence type="ECO:0000256" key="4">
    <source>
        <dbReference type="ARBA" id="ARBA00023159"/>
    </source>
</evidence>
<proteinExistence type="predicted"/>
<dbReference type="PANTHER" id="PTHR32071:SF120">
    <property type="entry name" value="TRANSCRIPTIONAL REGULATOR-RELATED"/>
    <property type="match status" value="1"/>
</dbReference>
<dbReference type="GO" id="GO:0005524">
    <property type="term" value="F:ATP binding"/>
    <property type="evidence" value="ECO:0007669"/>
    <property type="project" value="UniProtKB-KW"/>
</dbReference>
<dbReference type="Gene3D" id="1.10.10.60">
    <property type="entry name" value="Homeodomain-like"/>
    <property type="match status" value="1"/>
</dbReference>
<dbReference type="AlphaFoldDB" id="A0A9X3U0B0"/>
<dbReference type="InterPro" id="IPR025662">
    <property type="entry name" value="Sigma_54_int_dom_ATP-bd_1"/>
</dbReference>
<dbReference type="Pfam" id="PF00158">
    <property type="entry name" value="Sigma54_activat"/>
    <property type="match status" value="1"/>
</dbReference>
<dbReference type="Pfam" id="PF20161">
    <property type="entry name" value="VpsR"/>
    <property type="match status" value="1"/>
</dbReference>
<evidence type="ECO:0000256" key="2">
    <source>
        <dbReference type="ARBA" id="ARBA00022840"/>
    </source>
</evidence>
<dbReference type="SUPFAM" id="SSF52172">
    <property type="entry name" value="CheY-like"/>
    <property type="match status" value="1"/>
</dbReference>
<dbReference type="SMART" id="SM00382">
    <property type="entry name" value="AAA"/>
    <property type="match status" value="1"/>
</dbReference>
<dbReference type="InterPro" id="IPR011006">
    <property type="entry name" value="CheY-like_superfamily"/>
</dbReference>
<dbReference type="Pfam" id="PF25601">
    <property type="entry name" value="AAA_lid_14"/>
    <property type="match status" value="1"/>
</dbReference>
<dbReference type="InterPro" id="IPR003593">
    <property type="entry name" value="AAA+_ATPase"/>
</dbReference>
<dbReference type="PROSITE" id="PS00676">
    <property type="entry name" value="SIGMA54_INTERACT_2"/>
    <property type="match status" value="1"/>
</dbReference>
<dbReference type="PROSITE" id="PS50045">
    <property type="entry name" value="SIGMA54_INTERACT_4"/>
    <property type="match status" value="1"/>
</dbReference>
<keyword evidence="3" id="KW-0902">Two-component regulatory system</keyword>
<sequence>MSQLPLAPHGNYVDSAVIFNDRPVKVESTVFEKFPGTIAVRGPCEVLLASLQDGPQYDRLIATLRRSNVTVHLCHGMRDIQQTLKSHDCSALLIDAISDDQDLAITEDDIGHLLSQNAYLRLIALIPSGAILAPQLQEFLRLGWLYDFHTAPLDVRRLLYCLGHLHGLVQMERKYATFQKATRAGYGRIIGTSPRMQKIYESIWRISKVDTPVLLTGESGTGKELIAHTLHDRSKYTAGRFVAVNCAALPPNLIASELFGHEQGAFTGAGRMKRGLVEEAHNGTLFLDEIGDMPLELQPHFLRFLQDGSFKRVGGTASLKIRMRLIAATNVDLKEAMRRGQFREDLYYRLNVLAIEVPPLRERENDIEILAEYFLQKFSLEYNRPKMRFSNKTIMALVQNNWSGNVRELMSAVSRAVVMTPGTLIKPEDLGLVAGRALSGGAADDGEPAPDMTLFEARDAFDRQFIAASIQSNQKNILRTARALGVSRVALYRLMKRHGLSKQDVSMSEQGGEM</sequence>
<dbReference type="EMBL" id="JANWOI010000004">
    <property type="protein sequence ID" value="MDA5194737.1"/>
    <property type="molecule type" value="Genomic_DNA"/>
</dbReference>
<accession>A0A9X3U0B0</accession>
<dbReference type="PROSITE" id="PS00675">
    <property type="entry name" value="SIGMA54_INTERACT_1"/>
    <property type="match status" value="1"/>
</dbReference>
<dbReference type="PANTHER" id="PTHR32071">
    <property type="entry name" value="TRANSCRIPTIONAL REGULATORY PROTEIN"/>
    <property type="match status" value="1"/>
</dbReference>
<dbReference type="SUPFAM" id="SSF52540">
    <property type="entry name" value="P-loop containing nucleoside triphosphate hydrolases"/>
    <property type="match status" value="1"/>
</dbReference>
<evidence type="ECO:0000313" key="6">
    <source>
        <dbReference type="EMBL" id="MDA5194737.1"/>
    </source>
</evidence>
<dbReference type="Proteomes" id="UP001141619">
    <property type="component" value="Unassembled WGS sequence"/>
</dbReference>
<keyword evidence="7" id="KW-1185">Reference proteome</keyword>
<dbReference type="InterPro" id="IPR002078">
    <property type="entry name" value="Sigma_54_int"/>
</dbReference>
<organism evidence="6 7">
    <name type="scientific">Govanella unica</name>
    <dbReference type="NCBI Taxonomy" id="2975056"/>
    <lineage>
        <taxon>Bacteria</taxon>
        <taxon>Pseudomonadati</taxon>
        <taxon>Pseudomonadota</taxon>
        <taxon>Alphaproteobacteria</taxon>
        <taxon>Emcibacterales</taxon>
        <taxon>Govanellaceae</taxon>
        <taxon>Govanella</taxon>
    </lineage>
</organism>
<dbReference type="InterPro" id="IPR009057">
    <property type="entry name" value="Homeodomain-like_sf"/>
</dbReference>
<reference evidence="6" key="1">
    <citation type="submission" date="2022-08" db="EMBL/GenBank/DDBJ databases">
        <authorList>
            <person name="Vandamme P."/>
            <person name="Hettiarachchi A."/>
            <person name="Peeters C."/>
            <person name="Cnockaert M."/>
            <person name="Carlier A."/>
        </authorList>
    </citation>
    <scope>NUCLEOTIDE SEQUENCE</scope>
    <source>
        <strain evidence="6">LMG 31809</strain>
    </source>
</reference>